<dbReference type="SUPFAM" id="SSF55021">
    <property type="entry name" value="ACT-like"/>
    <property type="match status" value="1"/>
</dbReference>
<dbReference type="Pfam" id="PF01817">
    <property type="entry name" value="CM_2"/>
    <property type="match status" value="1"/>
</dbReference>
<dbReference type="Gene3D" id="3.30.70.260">
    <property type="match status" value="1"/>
</dbReference>
<dbReference type="SUPFAM" id="SSF53850">
    <property type="entry name" value="Periplasmic binding protein-like II"/>
    <property type="match status" value="1"/>
</dbReference>
<dbReference type="GO" id="GO:0004664">
    <property type="term" value="F:prephenate dehydratase activity"/>
    <property type="evidence" value="ECO:0007669"/>
    <property type="project" value="UniProtKB-EC"/>
</dbReference>
<dbReference type="SUPFAM" id="SSF48600">
    <property type="entry name" value="Chorismate mutase II"/>
    <property type="match status" value="1"/>
</dbReference>
<gene>
    <name evidence="23" type="primary">pheA</name>
    <name evidence="23" type="ORF">NE398_00420</name>
</gene>
<dbReference type="InterPro" id="IPR036263">
    <property type="entry name" value="Chorismate_II_sf"/>
</dbReference>
<evidence type="ECO:0000256" key="8">
    <source>
        <dbReference type="ARBA" id="ARBA00021872"/>
    </source>
</evidence>
<dbReference type="InterPro" id="IPR002912">
    <property type="entry name" value="ACT_dom"/>
</dbReference>
<dbReference type="PANTHER" id="PTHR21022:SF19">
    <property type="entry name" value="PREPHENATE DEHYDRATASE-RELATED"/>
    <property type="match status" value="1"/>
</dbReference>
<evidence type="ECO:0000256" key="4">
    <source>
        <dbReference type="ARBA" id="ARBA00004741"/>
    </source>
</evidence>
<evidence type="ECO:0000256" key="16">
    <source>
        <dbReference type="ARBA" id="ARBA00031175"/>
    </source>
</evidence>
<feature type="domain" description="ACT" evidence="22">
    <location>
        <begin position="295"/>
        <end position="372"/>
    </location>
</feature>
<dbReference type="NCBIfam" id="TIGR01805">
    <property type="entry name" value="CM_mono_grmpos"/>
    <property type="match status" value="1"/>
</dbReference>
<dbReference type="Pfam" id="PF00800">
    <property type="entry name" value="PDT"/>
    <property type="match status" value="1"/>
</dbReference>
<comment type="catalytic activity">
    <reaction evidence="1">
        <text>chorismate = prephenate</text>
        <dbReference type="Rhea" id="RHEA:13897"/>
        <dbReference type="ChEBI" id="CHEBI:29748"/>
        <dbReference type="ChEBI" id="CHEBI:29934"/>
        <dbReference type="EC" id="5.4.99.5"/>
    </reaction>
</comment>
<dbReference type="Gene3D" id="3.40.190.10">
    <property type="entry name" value="Periplasmic binding protein-like II"/>
    <property type="match status" value="2"/>
</dbReference>
<evidence type="ECO:0000256" key="3">
    <source>
        <dbReference type="ARBA" id="ARBA00004496"/>
    </source>
</evidence>
<comment type="pathway">
    <text evidence="5">Metabolic intermediate biosynthesis; prephenate biosynthesis; prephenate from chorismate: step 1/1.</text>
</comment>
<evidence type="ECO:0000259" key="21">
    <source>
        <dbReference type="PROSITE" id="PS51171"/>
    </source>
</evidence>
<comment type="pathway">
    <text evidence="4">Amino-acid biosynthesis; L-phenylalanine biosynthesis; phenylpyruvate from prephenate: step 1/1.</text>
</comment>
<dbReference type="InterPro" id="IPR036979">
    <property type="entry name" value="CM_dom_sf"/>
</dbReference>
<dbReference type="GO" id="GO:0004106">
    <property type="term" value="F:chorismate mutase activity"/>
    <property type="evidence" value="ECO:0007669"/>
    <property type="project" value="UniProtKB-EC"/>
</dbReference>
<keyword evidence="13" id="KW-0413">Isomerase</keyword>
<dbReference type="PANTHER" id="PTHR21022">
    <property type="entry name" value="PREPHENATE DEHYDRATASE P PROTEIN"/>
    <property type="match status" value="1"/>
</dbReference>
<dbReference type="AlphaFoldDB" id="A0A9X3XG70"/>
<dbReference type="Proteomes" id="UP001141183">
    <property type="component" value="Unassembled WGS sequence"/>
</dbReference>
<dbReference type="PIRSF" id="PIRSF001500">
    <property type="entry name" value="Chor_mut_pdt_Ppr"/>
    <property type="match status" value="1"/>
</dbReference>
<evidence type="ECO:0000256" key="15">
    <source>
        <dbReference type="ARBA" id="ARBA00023268"/>
    </source>
</evidence>
<keyword evidence="11" id="KW-0057">Aromatic amino acid biosynthesis</keyword>
<evidence type="ECO:0000256" key="11">
    <source>
        <dbReference type="ARBA" id="ARBA00023141"/>
    </source>
</evidence>
<keyword evidence="24" id="KW-1185">Reference proteome</keyword>
<dbReference type="InterPro" id="IPR008242">
    <property type="entry name" value="Chor_mutase/pphenate_deHydtase"/>
</dbReference>
<dbReference type="CDD" id="cd13631">
    <property type="entry name" value="PBP2_Ct-PDT_like"/>
    <property type="match status" value="1"/>
</dbReference>
<evidence type="ECO:0000259" key="22">
    <source>
        <dbReference type="PROSITE" id="PS51671"/>
    </source>
</evidence>
<dbReference type="InterPro" id="IPR001086">
    <property type="entry name" value="Preph_deHydtase"/>
</dbReference>
<dbReference type="CDD" id="cd04905">
    <property type="entry name" value="ACT_CM-PDT"/>
    <property type="match status" value="1"/>
</dbReference>
<keyword evidence="9" id="KW-0963">Cytoplasm</keyword>
<evidence type="ECO:0000256" key="9">
    <source>
        <dbReference type="ARBA" id="ARBA00022490"/>
    </source>
</evidence>
<keyword evidence="12" id="KW-0584">Phenylalanine biosynthesis</keyword>
<evidence type="ECO:0000256" key="1">
    <source>
        <dbReference type="ARBA" id="ARBA00000824"/>
    </source>
</evidence>
<evidence type="ECO:0000256" key="19">
    <source>
        <dbReference type="PIRSR" id="PIRSR001500-2"/>
    </source>
</evidence>
<sequence length="375" mass="43378">MSELDDYRKEIDSIDKELIALFERRMDVAVKVGEYKKKNKLPIFNGKREEEVIEKNIKMLNNSSYSDIGRSFFENLMELSRSLQANIIQENNNVQNNLIEENSNFVIGYQGVKGSFSEEALLKYFKTCDNTKSYDEFVDVFEALKNNKIQYAILPIENSYTGAITEVYDLLVKYGFYIVGEECIKIDQHLIGIKGTDINSIQEIYSHPQGFEQSKKFLSRYQDIMLIPYHNTAISAKLISDLKDTKKVAIASKRAAQIYGLDILQENINDKKDNHTKFIIIGKELKYNNECNKISVVFSLEDKAGTLYNLLRYFAENNINMIKIESRPNKHESWKYLLYVDFEGSIENMEVKNALNLIEKNSGYFKIIGSYKASL</sequence>
<comment type="subcellular location">
    <subcellularLocation>
        <location evidence="3">Cytoplasm</location>
    </subcellularLocation>
</comment>
<evidence type="ECO:0000259" key="20">
    <source>
        <dbReference type="PROSITE" id="PS51168"/>
    </source>
</evidence>
<comment type="caution">
    <text evidence="23">The sequence shown here is derived from an EMBL/GenBank/DDBJ whole genome shotgun (WGS) entry which is preliminary data.</text>
</comment>
<dbReference type="Gene3D" id="1.20.59.10">
    <property type="entry name" value="Chorismate mutase"/>
    <property type="match status" value="1"/>
</dbReference>
<dbReference type="InterPro" id="IPR002701">
    <property type="entry name" value="CM_II_prokaryot"/>
</dbReference>
<evidence type="ECO:0000256" key="14">
    <source>
        <dbReference type="ARBA" id="ARBA00023239"/>
    </source>
</evidence>
<dbReference type="EC" id="4.2.1.51" evidence="6"/>
<evidence type="ECO:0000256" key="18">
    <source>
        <dbReference type="ARBA" id="ARBA00047848"/>
    </source>
</evidence>
<protein>
    <recommendedName>
        <fullName evidence="7">Bifunctional chorismate mutase/prephenate dehydratase</fullName>
        <ecNumber evidence="6">4.2.1.51</ecNumber>
    </recommendedName>
    <alternativeName>
        <fullName evidence="17">Chorismate mutase-prephenate dehydratase</fullName>
    </alternativeName>
    <alternativeName>
        <fullName evidence="8">Prephenate dehydratase</fullName>
    </alternativeName>
    <alternativeName>
        <fullName evidence="16">p-protein</fullName>
    </alternativeName>
</protein>
<feature type="domain" description="Chorismate mutase" evidence="20">
    <location>
        <begin position="1"/>
        <end position="88"/>
    </location>
</feature>
<dbReference type="NCBIfam" id="NF008865">
    <property type="entry name" value="PRK11898.1"/>
    <property type="match status" value="1"/>
</dbReference>
<evidence type="ECO:0000256" key="2">
    <source>
        <dbReference type="ARBA" id="ARBA00002364"/>
    </source>
</evidence>
<keyword evidence="10" id="KW-0028">Amino-acid biosynthesis</keyword>
<dbReference type="GO" id="GO:0005737">
    <property type="term" value="C:cytoplasm"/>
    <property type="evidence" value="ECO:0007669"/>
    <property type="project" value="UniProtKB-SubCell"/>
</dbReference>
<evidence type="ECO:0000256" key="5">
    <source>
        <dbReference type="ARBA" id="ARBA00004817"/>
    </source>
</evidence>
<reference evidence="23" key="1">
    <citation type="submission" date="2022-05" db="EMBL/GenBank/DDBJ databases">
        <title>Draft genome sequence of Clostridium tertium strain CP3 isolated from Peru.</title>
        <authorList>
            <person name="Hurtado R."/>
            <person name="Lima L."/>
            <person name="Sousa T."/>
            <person name="Jaiswal A.K."/>
            <person name="Tiwari S."/>
            <person name="Maturrano L."/>
            <person name="Brenig B."/>
            <person name="Azevedo V."/>
        </authorList>
    </citation>
    <scope>NUCLEOTIDE SEQUENCE</scope>
    <source>
        <strain evidence="23">CP3</strain>
    </source>
</reference>
<dbReference type="InterPro" id="IPR011279">
    <property type="entry name" value="Chorismate_mutase_GmP"/>
</dbReference>
<dbReference type="PROSITE" id="PS51671">
    <property type="entry name" value="ACT"/>
    <property type="match status" value="1"/>
</dbReference>
<accession>A0A9X3XG70</accession>
<dbReference type="GO" id="GO:0046417">
    <property type="term" value="P:chorismate metabolic process"/>
    <property type="evidence" value="ECO:0007669"/>
    <property type="project" value="InterPro"/>
</dbReference>
<organism evidence="23 24">
    <name type="scientific">Clostridium tertium</name>
    <dbReference type="NCBI Taxonomy" id="1559"/>
    <lineage>
        <taxon>Bacteria</taxon>
        <taxon>Bacillati</taxon>
        <taxon>Bacillota</taxon>
        <taxon>Clostridia</taxon>
        <taxon>Eubacteriales</taxon>
        <taxon>Clostridiaceae</taxon>
        <taxon>Clostridium</taxon>
    </lineage>
</organism>
<comment type="function">
    <text evidence="2">Catalyzes the Claisen rearrangement of chorismate to prephenate and the decarboxylation/dehydration of prephenate to phenylpyruvate.</text>
</comment>
<name>A0A9X3XG70_9CLOT</name>
<dbReference type="EMBL" id="JAMRYU010000001">
    <property type="protein sequence ID" value="MDC4238638.1"/>
    <property type="molecule type" value="Genomic_DNA"/>
</dbReference>
<evidence type="ECO:0000256" key="7">
    <source>
        <dbReference type="ARBA" id="ARBA00014401"/>
    </source>
</evidence>
<comment type="catalytic activity">
    <reaction evidence="18">
        <text>prephenate + H(+) = 3-phenylpyruvate + CO2 + H2O</text>
        <dbReference type="Rhea" id="RHEA:21648"/>
        <dbReference type="ChEBI" id="CHEBI:15377"/>
        <dbReference type="ChEBI" id="CHEBI:15378"/>
        <dbReference type="ChEBI" id="CHEBI:16526"/>
        <dbReference type="ChEBI" id="CHEBI:18005"/>
        <dbReference type="ChEBI" id="CHEBI:29934"/>
        <dbReference type="EC" id="4.2.1.51"/>
    </reaction>
</comment>
<keyword evidence="15" id="KW-0511">Multifunctional enzyme</keyword>
<dbReference type="PROSITE" id="PS51171">
    <property type="entry name" value="PREPHENATE_DEHYDR_3"/>
    <property type="match status" value="1"/>
</dbReference>
<feature type="domain" description="Prephenate dehydratase" evidence="21">
    <location>
        <begin position="106"/>
        <end position="283"/>
    </location>
</feature>
<evidence type="ECO:0000313" key="24">
    <source>
        <dbReference type="Proteomes" id="UP001141183"/>
    </source>
</evidence>
<evidence type="ECO:0000256" key="6">
    <source>
        <dbReference type="ARBA" id="ARBA00013147"/>
    </source>
</evidence>
<dbReference type="PROSITE" id="PS51168">
    <property type="entry name" value="CHORISMATE_MUT_2"/>
    <property type="match status" value="1"/>
</dbReference>
<evidence type="ECO:0000256" key="12">
    <source>
        <dbReference type="ARBA" id="ARBA00023222"/>
    </source>
</evidence>
<feature type="site" description="Essential for prephenate dehydratase activity" evidence="19">
    <location>
        <position position="276"/>
    </location>
</feature>
<evidence type="ECO:0000256" key="10">
    <source>
        <dbReference type="ARBA" id="ARBA00022605"/>
    </source>
</evidence>
<evidence type="ECO:0000256" key="13">
    <source>
        <dbReference type="ARBA" id="ARBA00023235"/>
    </source>
</evidence>
<dbReference type="InterPro" id="IPR045865">
    <property type="entry name" value="ACT-like_dom_sf"/>
</dbReference>
<keyword evidence="14 23" id="KW-0456">Lyase</keyword>
<dbReference type="SMART" id="SM00830">
    <property type="entry name" value="CM_2"/>
    <property type="match status" value="1"/>
</dbReference>
<evidence type="ECO:0000313" key="23">
    <source>
        <dbReference type="EMBL" id="MDC4238638.1"/>
    </source>
</evidence>
<proteinExistence type="predicted"/>
<evidence type="ECO:0000256" key="17">
    <source>
        <dbReference type="ARBA" id="ARBA00031520"/>
    </source>
</evidence>
<dbReference type="GO" id="GO:0009094">
    <property type="term" value="P:L-phenylalanine biosynthetic process"/>
    <property type="evidence" value="ECO:0007669"/>
    <property type="project" value="UniProtKB-KW"/>
</dbReference>
<dbReference type="RefSeq" id="WP_195624201.1">
    <property type="nucleotide sequence ID" value="NZ_JADMSE010000011.1"/>
</dbReference>